<evidence type="ECO:0000313" key="2">
    <source>
        <dbReference type="EMBL" id="MFC6790657.1"/>
    </source>
</evidence>
<dbReference type="InterPro" id="IPR029058">
    <property type="entry name" value="AB_hydrolase_fold"/>
</dbReference>
<comment type="caution">
    <text evidence="2">The sequence shown here is derived from an EMBL/GenBank/DDBJ whole genome shotgun (WGS) entry which is preliminary data.</text>
</comment>
<dbReference type="RefSeq" id="WP_378970695.1">
    <property type="nucleotide sequence ID" value="NZ_JBHSWN010000001.1"/>
</dbReference>
<accession>A0ABW2BJR7</accession>
<proteinExistence type="predicted"/>
<name>A0ABW2BJR7_9HYPH</name>
<dbReference type="Gene3D" id="3.40.50.1820">
    <property type="entry name" value="alpha/beta hydrolase"/>
    <property type="match status" value="1"/>
</dbReference>
<organism evidence="2 3">
    <name type="scientific">Methylobacterium komagatae</name>
    <dbReference type="NCBI Taxonomy" id="374425"/>
    <lineage>
        <taxon>Bacteria</taxon>
        <taxon>Pseudomonadati</taxon>
        <taxon>Pseudomonadota</taxon>
        <taxon>Alphaproteobacteria</taxon>
        <taxon>Hyphomicrobiales</taxon>
        <taxon>Methylobacteriaceae</taxon>
        <taxon>Methylobacterium</taxon>
    </lineage>
</organism>
<evidence type="ECO:0000256" key="1">
    <source>
        <dbReference type="SAM" id="MobiDB-lite"/>
    </source>
</evidence>
<dbReference type="EMBL" id="JBHSWN010000001">
    <property type="protein sequence ID" value="MFC6790657.1"/>
    <property type="molecule type" value="Genomic_DNA"/>
</dbReference>
<feature type="region of interest" description="Disordered" evidence="1">
    <location>
        <begin position="116"/>
        <end position="136"/>
    </location>
</feature>
<dbReference type="Proteomes" id="UP001596292">
    <property type="component" value="Unassembled WGS sequence"/>
</dbReference>
<reference evidence="3" key="1">
    <citation type="journal article" date="2019" name="Int. J. Syst. Evol. Microbiol.">
        <title>The Global Catalogue of Microorganisms (GCM) 10K type strain sequencing project: providing services to taxonomists for standard genome sequencing and annotation.</title>
        <authorList>
            <consortium name="The Broad Institute Genomics Platform"/>
            <consortium name="The Broad Institute Genome Sequencing Center for Infectious Disease"/>
            <person name="Wu L."/>
            <person name="Ma J."/>
        </authorList>
    </citation>
    <scope>NUCLEOTIDE SEQUENCE [LARGE SCALE GENOMIC DNA]</scope>
    <source>
        <strain evidence="3">CCUG 48316</strain>
    </source>
</reference>
<sequence>MAALDVIPIMEAWDRADTRYMRTYQPWSLQAQVATVPDDYILGAPEAVFRNPPEAGSFGTGIPEQCVPTFRDPVRAHGIREGYRAAATVDVDHDHADLGAGRRIFCPTRTVQVRWHGGARDAAPGASHRRRPAREG</sequence>
<gene>
    <name evidence="2" type="ORF">ACFQE0_14175</name>
</gene>
<feature type="compositionally biased region" description="Basic residues" evidence="1">
    <location>
        <begin position="127"/>
        <end position="136"/>
    </location>
</feature>
<protein>
    <submittedName>
        <fullName evidence="2">Uncharacterized protein</fullName>
    </submittedName>
</protein>
<keyword evidence="3" id="KW-1185">Reference proteome</keyword>
<evidence type="ECO:0000313" key="3">
    <source>
        <dbReference type="Proteomes" id="UP001596292"/>
    </source>
</evidence>